<protein>
    <submittedName>
        <fullName evidence="2">Uncharacterized protein</fullName>
    </submittedName>
</protein>
<sequence length="256" mass="26458">MGIVPPWVLALFFAAAVVLSGLAAASLPGDLSTVSRYAYASPCAEGQPSSDCLAELPGQTTARIDRRSTSAPQHGGSTSTAVIHVSVPDAPPDTVLFQGNVVVQISPGQADRLGISGAGHDVTVMLFGGRAVEITGPNGTSSAVEETPVERAAGMFAMTMAFAAFGLVLGVYLIRRMAQYGWNRTSPTGLLVAMPRWVIPVSATLPVGAVLGALIGWLSARFVSVSLMLPVMLGIFVLVAGGGVIGWLRRRTPTNS</sequence>
<proteinExistence type="predicted"/>
<dbReference type="Proteomes" id="UP000460435">
    <property type="component" value="Unassembled WGS sequence"/>
</dbReference>
<evidence type="ECO:0000313" key="2">
    <source>
        <dbReference type="EMBL" id="NDL57711.1"/>
    </source>
</evidence>
<feature type="transmembrane region" description="Helical" evidence="1">
    <location>
        <begin position="152"/>
        <end position="174"/>
    </location>
</feature>
<dbReference type="AlphaFoldDB" id="A0A7K3M317"/>
<keyword evidence="1" id="KW-0812">Transmembrane</keyword>
<keyword evidence="1" id="KW-0472">Membrane</keyword>
<reference evidence="2 3" key="1">
    <citation type="submission" date="2019-11" db="EMBL/GenBank/DDBJ databases">
        <authorList>
            <person name="Li X.-J."/>
            <person name="Feng X.-M."/>
        </authorList>
    </citation>
    <scope>NUCLEOTIDE SEQUENCE [LARGE SCALE GENOMIC DNA]</scope>
    <source>
        <strain evidence="2 3">XMNu-373</strain>
    </source>
</reference>
<organism evidence="2 3">
    <name type="scientific">Phytoactinopolyspora mesophila</name>
    <dbReference type="NCBI Taxonomy" id="2650750"/>
    <lineage>
        <taxon>Bacteria</taxon>
        <taxon>Bacillati</taxon>
        <taxon>Actinomycetota</taxon>
        <taxon>Actinomycetes</taxon>
        <taxon>Jiangellales</taxon>
        <taxon>Jiangellaceae</taxon>
        <taxon>Phytoactinopolyspora</taxon>
    </lineage>
</organism>
<accession>A0A7K3M317</accession>
<evidence type="ECO:0000313" key="3">
    <source>
        <dbReference type="Proteomes" id="UP000460435"/>
    </source>
</evidence>
<keyword evidence="1" id="KW-1133">Transmembrane helix</keyword>
<dbReference type="EMBL" id="WLZY01000003">
    <property type="protein sequence ID" value="NDL57711.1"/>
    <property type="molecule type" value="Genomic_DNA"/>
</dbReference>
<feature type="transmembrane region" description="Helical" evidence="1">
    <location>
        <begin position="225"/>
        <end position="248"/>
    </location>
</feature>
<gene>
    <name evidence="2" type="ORF">F7O44_11560</name>
</gene>
<dbReference type="RefSeq" id="WP_162450383.1">
    <property type="nucleotide sequence ID" value="NZ_WLZY01000003.1"/>
</dbReference>
<comment type="caution">
    <text evidence="2">The sequence shown here is derived from an EMBL/GenBank/DDBJ whole genome shotgun (WGS) entry which is preliminary data.</text>
</comment>
<name>A0A7K3M317_9ACTN</name>
<feature type="transmembrane region" description="Helical" evidence="1">
    <location>
        <begin position="197"/>
        <end position="219"/>
    </location>
</feature>
<keyword evidence="3" id="KW-1185">Reference proteome</keyword>
<evidence type="ECO:0000256" key="1">
    <source>
        <dbReference type="SAM" id="Phobius"/>
    </source>
</evidence>